<dbReference type="RefSeq" id="WP_065397839.1">
    <property type="nucleotide sequence ID" value="NZ_MAYG01000001.1"/>
</dbReference>
<dbReference type="InterPro" id="IPR046532">
    <property type="entry name" value="DUF6597"/>
</dbReference>
<reference evidence="3" key="1">
    <citation type="submission" date="2016-07" db="EMBL/GenBank/DDBJ databases">
        <authorList>
            <person name="Florea S."/>
            <person name="Webb J.S."/>
            <person name="Jaromczyk J."/>
            <person name="Schardl C.L."/>
        </authorList>
    </citation>
    <scope>NUCLEOTIDE SEQUENCE [LARGE SCALE GENOMIC DNA]</scope>
    <source>
        <strain evidence="3">CC-VM-7</strain>
    </source>
</reference>
<dbReference type="Pfam" id="PF20240">
    <property type="entry name" value="DUF6597"/>
    <property type="match status" value="1"/>
</dbReference>
<evidence type="ECO:0000313" key="2">
    <source>
        <dbReference type="EMBL" id="OCA73845.1"/>
    </source>
</evidence>
<protein>
    <recommendedName>
        <fullName evidence="1">DUF6597 domain-containing protein</fullName>
    </recommendedName>
</protein>
<accession>A0A1B8ZQI3</accession>
<dbReference type="STRING" id="651561.BBI00_05575"/>
<organism evidence="2 3">
    <name type="scientific">Chryseobacterium arthrosphaerae</name>
    <dbReference type="NCBI Taxonomy" id="651561"/>
    <lineage>
        <taxon>Bacteria</taxon>
        <taxon>Pseudomonadati</taxon>
        <taxon>Bacteroidota</taxon>
        <taxon>Flavobacteriia</taxon>
        <taxon>Flavobacteriales</taxon>
        <taxon>Weeksellaceae</taxon>
        <taxon>Chryseobacterium group</taxon>
        <taxon>Chryseobacterium</taxon>
    </lineage>
</organism>
<name>A0A1B8ZQI3_9FLAO</name>
<evidence type="ECO:0000313" key="3">
    <source>
        <dbReference type="Proteomes" id="UP000093432"/>
    </source>
</evidence>
<dbReference type="EMBL" id="MAYG01000001">
    <property type="protein sequence ID" value="OCA73845.1"/>
    <property type="molecule type" value="Genomic_DNA"/>
</dbReference>
<proteinExistence type="predicted"/>
<dbReference type="AlphaFoldDB" id="A0A1B8ZQI3"/>
<dbReference type="Proteomes" id="UP000093432">
    <property type="component" value="Unassembled WGS sequence"/>
</dbReference>
<comment type="caution">
    <text evidence="2">The sequence shown here is derived from an EMBL/GenBank/DDBJ whole genome shotgun (WGS) entry which is preliminary data.</text>
</comment>
<sequence length="78" mass="8849">MQISPPKHLAPFIRHYIFLENPEKAGKNLRLFTDGSTGLILSGGMDLYSSTSDGRIPSAFFTEHYIHIKIFVRKVVSR</sequence>
<gene>
    <name evidence="2" type="ORF">BBI00_05575</name>
</gene>
<dbReference type="OrthoDB" id="323290at2"/>
<evidence type="ECO:0000259" key="1">
    <source>
        <dbReference type="Pfam" id="PF20240"/>
    </source>
</evidence>
<feature type="domain" description="DUF6597" evidence="1">
    <location>
        <begin position="2"/>
        <end position="52"/>
    </location>
</feature>